<feature type="region of interest" description="Disordered" evidence="1">
    <location>
        <begin position="792"/>
        <end position="835"/>
    </location>
</feature>
<dbReference type="InterPro" id="IPR000477">
    <property type="entry name" value="RT_dom"/>
</dbReference>
<evidence type="ECO:0000256" key="1">
    <source>
        <dbReference type="SAM" id="MobiDB-lite"/>
    </source>
</evidence>
<dbReference type="AlphaFoldDB" id="A0AAV6U6F7"/>
<dbReference type="InterPro" id="IPR005135">
    <property type="entry name" value="Endo/exonuclease/phosphatase"/>
</dbReference>
<feature type="region of interest" description="Disordered" evidence="1">
    <location>
        <begin position="848"/>
        <end position="887"/>
    </location>
</feature>
<dbReference type="GO" id="GO:0003824">
    <property type="term" value="F:catalytic activity"/>
    <property type="evidence" value="ECO:0007669"/>
    <property type="project" value="InterPro"/>
</dbReference>
<feature type="domain" description="Endonuclease/exonuclease/phosphatase" evidence="3">
    <location>
        <begin position="184"/>
        <end position="300"/>
    </location>
</feature>
<feature type="compositionally biased region" description="Low complexity" evidence="1">
    <location>
        <begin position="819"/>
        <end position="831"/>
    </location>
</feature>
<organism evidence="4 5">
    <name type="scientific">Oedothorax gibbosus</name>
    <dbReference type="NCBI Taxonomy" id="931172"/>
    <lineage>
        <taxon>Eukaryota</taxon>
        <taxon>Metazoa</taxon>
        <taxon>Ecdysozoa</taxon>
        <taxon>Arthropoda</taxon>
        <taxon>Chelicerata</taxon>
        <taxon>Arachnida</taxon>
        <taxon>Araneae</taxon>
        <taxon>Araneomorphae</taxon>
        <taxon>Entelegynae</taxon>
        <taxon>Araneoidea</taxon>
        <taxon>Linyphiidae</taxon>
        <taxon>Erigoninae</taxon>
        <taxon>Oedothorax</taxon>
    </lineage>
</organism>
<feature type="domain" description="Reverse transcriptase" evidence="2">
    <location>
        <begin position="588"/>
        <end position="672"/>
    </location>
</feature>
<proteinExistence type="predicted"/>
<evidence type="ECO:0000313" key="4">
    <source>
        <dbReference type="EMBL" id="KAG8179225.1"/>
    </source>
</evidence>
<evidence type="ECO:0000313" key="5">
    <source>
        <dbReference type="Proteomes" id="UP000827092"/>
    </source>
</evidence>
<evidence type="ECO:0000259" key="2">
    <source>
        <dbReference type="Pfam" id="PF00078"/>
    </source>
</evidence>
<feature type="compositionally biased region" description="Low complexity" evidence="1">
    <location>
        <begin position="56"/>
        <end position="68"/>
    </location>
</feature>
<protein>
    <recommendedName>
        <fullName evidence="6">Reverse transcriptase domain-containing protein</fullName>
    </recommendedName>
</protein>
<feature type="region of interest" description="Disordered" evidence="1">
    <location>
        <begin position="1"/>
        <end position="78"/>
    </location>
</feature>
<accession>A0AAV6U6F7</accession>
<reference evidence="4 5" key="1">
    <citation type="journal article" date="2022" name="Nat. Ecol. Evol.">
        <title>A masculinizing supergene underlies an exaggerated male reproductive morph in a spider.</title>
        <authorList>
            <person name="Hendrickx F."/>
            <person name="De Corte Z."/>
            <person name="Sonet G."/>
            <person name="Van Belleghem S.M."/>
            <person name="Kostlbacher S."/>
            <person name="Vangestel C."/>
        </authorList>
    </citation>
    <scope>NUCLEOTIDE SEQUENCE [LARGE SCALE GENOMIC DNA]</scope>
    <source>
        <strain evidence="4">W744_W776</strain>
    </source>
</reference>
<feature type="compositionally biased region" description="Polar residues" evidence="1">
    <location>
        <begin position="951"/>
        <end position="960"/>
    </location>
</feature>
<dbReference type="EMBL" id="JAFNEN010000643">
    <property type="protein sequence ID" value="KAG8179225.1"/>
    <property type="molecule type" value="Genomic_DNA"/>
</dbReference>
<dbReference type="Gene3D" id="3.60.10.10">
    <property type="entry name" value="Endonuclease/exonuclease/phosphatase"/>
    <property type="match status" value="1"/>
</dbReference>
<evidence type="ECO:0000259" key="3">
    <source>
        <dbReference type="Pfam" id="PF14529"/>
    </source>
</evidence>
<feature type="compositionally biased region" description="Pro residues" evidence="1">
    <location>
        <begin position="857"/>
        <end position="885"/>
    </location>
</feature>
<evidence type="ECO:0008006" key="6">
    <source>
        <dbReference type="Google" id="ProtNLM"/>
    </source>
</evidence>
<dbReference type="CDD" id="cd09077">
    <property type="entry name" value="R1-I-EN"/>
    <property type="match status" value="1"/>
</dbReference>
<feature type="compositionally biased region" description="Polar residues" evidence="1">
    <location>
        <begin position="69"/>
        <end position="78"/>
    </location>
</feature>
<dbReference type="SUPFAM" id="SSF56219">
    <property type="entry name" value="DNase I-like"/>
    <property type="match status" value="1"/>
</dbReference>
<dbReference type="Pfam" id="PF00078">
    <property type="entry name" value="RVT_1"/>
    <property type="match status" value="1"/>
</dbReference>
<sequence length="960" mass="106804">MPANSVGNGTPKAGQNSKNMVGNTRPKQHSPNPSPQESSSPNPNSPISNDTILQSPTPTNPTTPTHTPKSVNQRLRPQTIGNQNYSILKSIENIKIIQINLQKARAADKNLINQKQADVILVQEPYTVKNVIHSTHRLNMFYDKSAEPPRSAILVNNPNWHPTLIYSSKDIIAISQSFINKTLIFVSVYADGHGILEDTLHTLDRLIDNNRGKHFIIGGDFNSWNKRWGYPENNTRGHKLAEYIDTKGLILQNTNKDPPTFEATTGKGWPDLTLTTTNISQYINNWHVSDTTSCSDHKNICMELNTETEQIINTRYNTNCRGNKFIRNIKNQLTRIESQIHSCNDKQDLEDITEYLITQIQEVCEVTFKIKTAKKSKQANWWTPELNTQKSKTRANKRRLKNETNPNTKETLKIVYKKELAKYKKQILETKFQKWNEFCTKNKTQYGILHKIITRKTFKPTNFTTLSTDNRSSQNIETILNTIADTLFLKDDPSKDTTEHKQVRDNYQDIDTPADQPITKKEIDYIVKNLPRHKAPGPDSIDNQIIKYLNTACPNLLHSLFNKCLQLHCFPKTLKIGQLTLFHKENKDPKLPDSYRPINLLPGIGKTLEKLLINRLRHSNIKNNISNPKQYGFKAGVSTEHAINDVIEEIKSYKNKKHVLLITLDLKGAFYSLCPVSSCPPCACDTSAPTSVCVPGELPVMKTLIPQATPPGCLSNQGQDGTTRPPSDTTGCLTATFCRPGATLGPCSGAIHPHCLPTWTQELPPFASPGRKLEPGLLPVPFPEGYLLQVRDPLSAPFPPETEPDPTPSPCDHGAAVNPAAPSLTTSSPPLDQDRSLVFSQPQAQKITLPQPTHVPGSPPCPDSPVTPPALLPVCPRTPSPPPATAPGVNTSWSLAFSPSQNQANPLLSFEATLELLLNETRPKGENVTTTPLKIPTPPPPTPRKRAPKWSPTQPHLSGA</sequence>
<gene>
    <name evidence="4" type="ORF">JTE90_004053</name>
</gene>
<name>A0AAV6U6F7_9ARAC</name>
<feature type="region of interest" description="Disordered" evidence="1">
    <location>
        <begin position="921"/>
        <end position="960"/>
    </location>
</feature>
<dbReference type="PANTHER" id="PTHR19446">
    <property type="entry name" value="REVERSE TRANSCRIPTASES"/>
    <property type="match status" value="1"/>
</dbReference>
<dbReference type="Proteomes" id="UP000827092">
    <property type="component" value="Unassembled WGS sequence"/>
</dbReference>
<comment type="caution">
    <text evidence="4">The sequence shown here is derived from an EMBL/GenBank/DDBJ whole genome shotgun (WGS) entry which is preliminary data.</text>
</comment>
<dbReference type="Pfam" id="PF14529">
    <property type="entry name" value="Exo_endo_phos_2"/>
    <property type="match status" value="1"/>
</dbReference>
<keyword evidence="5" id="KW-1185">Reference proteome</keyword>
<feature type="compositionally biased region" description="Pro residues" evidence="1">
    <location>
        <begin position="796"/>
        <end position="809"/>
    </location>
</feature>
<feature type="compositionally biased region" description="Polar residues" evidence="1">
    <location>
        <begin position="1"/>
        <end position="22"/>
    </location>
</feature>
<feature type="compositionally biased region" description="Low complexity" evidence="1">
    <location>
        <begin position="35"/>
        <end position="49"/>
    </location>
</feature>
<dbReference type="InterPro" id="IPR036691">
    <property type="entry name" value="Endo/exonu/phosph_ase_sf"/>
</dbReference>